<reference evidence="6 7" key="1">
    <citation type="journal article" date="2016" name="Appl. Environ. Microbiol.">
        <title>Lack of Overt Genome Reduction in the Bryostatin-Producing Bryozoan Symbiont "Candidatus Endobugula sertula".</title>
        <authorList>
            <person name="Miller I.J."/>
            <person name="Vanee N."/>
            <person name="Fong S.S."/>
            <person name="Lim-Fong G.E."/>
            <person name="Kwan J.C."/>
        </authorList>
    </citation>
    <scope>NUCLEOTIDE SEQUENCE [LARGE SCALE GENOMIC DNA]</scope>
    <source>
        <strain evidence="6">AB1-4</strain>
    </source>
</reference>
<dbReference type="InterPro" id="IPR000673">
    <property type="entry name" value="Sig_transdc_resp-reg_Me-estase"/>
</dbReference>
<accession>A0A1D2QSL2</accession>
<dbReference type="EMBL" id="MDLC01000007">
    <property type="protein sequence ID" value="ODS24556.1"/>
    <property type="molecule type" value="Genomic_DNA"/>
</dbReference>
<keyword evidence="4" id="KW-0145">Chemotaxis</keyword>
<dbReference type="InterPro" id="IPR035909">
    <property type="entry name" value="CheB_C"/>
</dbReference>
<dbReference type="SUPFAM" id="SSF52738">
    <property type="entry name" value="Methylesterase CheB, C-terminal domain"/>
    <property type="match status" value="1"/>
</dbReference>
<dbReference type="Proteomes" id="UP000242502">
    <property type="component" value="Unassembled WGS sequence"/>
</dbReference>
<comment type="caution">
    <text evidence="6">The sequence shown here is derived from an EMBL/GenBank/DDBJ whole genome shotgun (WGS) entry which is preliminary data.</text>
</comment>
<evidence type="ECO:0000256" key="3">
    <source>
        <dbReference type="ARBA" id="ARBA00048267"/>
    </source>
</evidence>
<feature type="active site" evidence="4">
    <location>
        <position position="253"/>
    </location>
</feature>
<organism evidence="6 7">
    <name type="scientific">Candidatus Endobugula sertula</name>
    <name type="common">Bugula neritina bacterial symbiont</name>
    <dbReference type="NCBI Taxonomy" id="62101"/>
    <lineage>
        <taxon>Bacteria</taxon>
        <taxon>Pseudomonadati</taxon>
        <taxon>Pseudomonadota</taxon>
        <taxon>Gammaproteobacteria</taxon>
        <taxon>Cellvibrionales</taxon>
        <taxon>Cellvibrionaceae</taxon>
        <taxon>Candidatus Endobugula</taxon>
    </lineage>
</organism>
<dbReference type="AlphaFoldDB" id="A0A1D2QSL2"/>
<evidence type="ECO:0000259" key="5">
    <source>
        <dbReference type="PROSITE" id="PS50122"/>
    </source>
</evidence>
<sequence>MLKIGIVSETHVQQYYLKHVVEESGYQSECCLLVAEFSDKDKPMTLSSVDAWLIDVDIERLDGYLLRHFEDWLSGIEAPIIFSEGNTYNAAEADFISWSRQLNIKLLNLKGQLQLLRRNKVKAANIWVLAASTGGPEVVKRFLDRVDKDLDVGFIYVQHIDQMQYQVLSETVCRDSHYTGLIASHGEVVCSKTVMVIPADKLVELQSNGTMIVHQDRPWRGVYSPSIDQVVANVADVYGAASGVIFFTGMGDDGTAGCRLMSLRGGQVWVQSPSSCTVESMPKSVIDTGCAAKVDTPESLAIHLNVALKNSAATITEK</sequence>
<feature type="active site" evidence="4">
    <location>
        <position position="132"/>
    </location>
</feature>
<feature type="active site" evidence="4">
    <location>
        <position position="159"/>
    </location>
</feature>
<feature type="domain" description="CheB-type methylesterase" evidence="5">
    <location>
        <begin position="120"/>
        <end position="311"/>
    </location>
</feature>
<evidence type="ECO:0000313" key="7">
    <source>
        <dbReference type="Proteomes" id="UP000242502"/>
    </source>
</evidence>
<evidence type="ECO:0000256" key="4">
    <source>
        <dbReference type="PROSITE-ProRule" id="PRU00050"/>
    </source>
</evidence>
<dbReference type="Gene3D" id="3.40.50.180">
    <property type="entry name" value="Methylesterase CheB, C-terminal domain"/>
    <property type="match status" value="1"/>
</dbReference>
<dbReference type="PANTHER" id="PTHR42872:SF6">
    <property type="entry name" value="PROTEIN-GLUTAMATE METHYLESTERASE_PROTEIN-GLUTAMINE GLUTAMINASE"/>
    <property type="match status" value="1"/>
</dbReference>
<dbReference type="STRING" id="62101.AB835_02945"/>
<dbReference type="EC" id="3.1.1.61" evidence="2"/>
<evidence type="ECO:0000256" key="1">
    <source>
        <dbReference type="ARBA" id="ARBA00022801"/>
    </source>
</evidence>
<dbReference type="PROSITE" id="PS50122">
    <property type="entry name" value="CHEB"/>
    <property type="match status" value="1"/>
</dbReference>
<keyword evidence="1 4" id="KW-0378">Hydrolase</keyword>
<dbReference type="PANTHER" id="PTHR42872">
    <property type="entry name" value="PROTEIN-GLUTAMATE METHYLESTERASE/PROTEIN-GLUTAMINE GLUTAMINASE"/>
    <property type="match status" value="1"/>
</dbReference>
<name>A0A1D2QSL2_9GAMM</name>
<proteinExistence type="predicted"/>
<dbReference type="GO" id="GO:0005737">
    <property type="term" value="C:cytoplasm"/>
    <property type="evidence" value="ECO:0007669"/>
    <property type="project" value="InterPro"/>
</dbReference>
<comment type="catalytic activity">
    <reaction evidence="3">
        <text>[protein]-L-glutamate 5-O-methyl ester + H2O = L-glutamyl-[protein] + methanol + H(+)</text>
        <dbReference type="Rhea" id="RHEA:23236"/>
        <dbReference type="Rhea" id="RHEA-COMP:10208"/>
        <dbReference type="Rhea" id="RHEA-COMP:10311"/>
        <dbReference type="ChEBI" id="CHEBI:15377"/>
        <dbReference type="ChEBI" id="CHEBI:15378"/>
        <dbReference type="ChEBI" id="CHEBI:17790"/>
        <dbReference type="ChEBI" id="CHEBI:29973"/>
        <dbReference type="ChEBI" id="CHEBI:82795"/>
        <dbReference type="EC" id="3.1.1.61"/>
    </reaction>
</comment>
<dbReference type="GO" id="GO:0000156">
    <property type="term" value="F:phosphorelay response regulator activity"/>
    <property type="evidence" value="ECO:0007669"/>
    <property type="project" value="InterPro"/>
</dbReference>
<protein>
    <recommendedName>
        <fullName evidence="2">protein-glutamate methylesterase</fullName>
        <ecNumber evidence="2">3.1.1.61</ecNumber>
    </recommendedName>
</protein>
<dbReference type="Pfam" id="PF01339">
    <property type="entry name" value="CheB_methylest"/>
    <property type="match status" value="1"/>
</dbReference>
<evidence type="ECO:0000256" key="2">
    <source>
        <dbReference type="ARBA" id="ARBA00039140"/>
    </source>
</evidence>
<evidence type="ECO:0000313" key="6">
    <source>
        <dbReference type="EMBL" id="ODS24556.1"/>
    </source>
</evidence>
<dbReference type="GO" id="GO:0008984">
    <property type="term" value="F:protein-glutamate methylesterase activity"/>
    <property type="evidence" value="ECO:0007669"/>
    <property type="project" value="UniProtKB-EC"/>
</dbReference>
<dbReference type="GO" id="GO:0006935">
    <property type="term" value="P:chemotaxis"/>
    <property type="evidence" value="ECO:0007669"/>
    <property type="project" value="UniProtKB-UniRule"/>
</dbReference>
<gene>
    <name evidence="6" type="ORF">AB835_02945</name>
</gene>